<comment type="function">
    <text evidence="6">Component of the Mediator complex, a coactivator involved in the regulated transcription of nearly all RNA polymerase II-dependent genes. Mediator functions as a bridge to convey information from gene-specific regulatory proteins to the basal RNA polymerase II transcription machinery. Mediator is recruited to promoters by direct interactions with regulatory proteins and serves as a scaffold for the assembly of a functional preinitiation complex with RNA polymerase II and the general transcription factors.</text>
</comment>
<dbReference type="EMBL" id="LXFE01003014">
    <property type="protein sequence ID" value="OLL22604.1"/>
    <property type="molecule type" value="Genomic_DNA"/>
</dbReference>
<comment type="subunit">
    <text evidence="6">Component of the Mediator complex.</text>
</comment>
<comment type="subcellular location">
    <subcellularLocation>
        <location evidence="1 6">Nucleus</location>
    </subcellularLocation>
</comment>
<gene>
    <name evidence="6" type="primary">MED10</name>
    <name evidence="7" type="ORF">NEOLI_005035</name>
</gene>
<dbReference type="InterPro" id="IPR019145">
    <property type="entry name" value="Mediator_Med10"/>
</dbReference>
<dbReference type="GO" id="GO:0006357">
    <property type="term" value="P:regulation of transcription by RNA polymerase II"/>
    <property type="evidence" value="ECO:0007669"/>
    <property type="project" value="InterPro"/>
</dbReference>
<accession>A0A1U7LIY0</accession>
<evidence type="ECO:0000313" key="7">
    <source>
        <dbReference type="EMBL" id="OLL22604.1"/>
    </source>
</evidence>
<dbReference type="STRING" id="1198029.A0A1U7LIY0"/>
<protein>
    <recommendedName>
        <fullName evidence="6">Mediator of RNA polymerase II transcription subunit 10</fullName>
    </recommendedName>
    <alternativeName>
        <fullName evidence="6">Mediator complex subunit 10</fullName>
    </alternativeName>
</protein>
<dbReference type="OrthoDB" id="337270at2759"/>
<proteinExistence type="inferred from homology"/>
<comment type="caution">
    <text evidence="7">The sequence shown here is derived from an EMBL/GenBank/DDBJ whole genome shotgun (WGS) entry which is preliminary data.</text>
</comment>
<dbReference type="AlphaFoldDB" id="A0A1U7LIY0"/>
<keyword evidence="6" id="KW-0010">Activator</keyword>
<dbReference type="GO" id="GO:0003712">
    <property type="term" value="F:transcription coregulator activity"/>
    <property type="evidence" value="ECO:0007669"/>
    <property type="project" value="InterPro"/>
</dbReference>
<evidence type="ECO:0000256" key="5">
    <source>
        <dbReference type="ARBA" id="ARBA00023242"/>
    </source>
</evidence>
<keyword evidence="5 6" id="KW-0539">Nucleus</keyword>
<evidence type="ECO:0000256" key="2">
    <source>
        <dbReference type="ARBA" id="ARBA00005389"/>
    </source>
</evidence>
<comment type="similarity">
    <text evidence="2 6">Belongs to the Mediator complex subunit 10 family.</text>
</comment>
<dbReference type="Proteomes" id="UP000186594">
    <property type="component" value="Unassembled WGS sequence"/>
</dbReference>
<dbReference type="GO" id="GO:0016592">
    <property type="term" value="C:mediator complex"/>
    <property type="evidence" value="ECO:0007669"/>
    <property type="project" value="InterPro"/>
</dbReference>
<dbReference type="OMA" id="QYQRAKM"/>
<dbReference type="Pfam" id="PF09748">
    <property type="entry name" value="Med10"/>
    <property type="match status" value="1"/>
</dbReference>
<name>A0A1U7LIY0_NEOID</name>
<evidence type="ECO:0000256" key="3">
    <source>
        <dbReference type="ARBA" id="ARBA00023015"/>
    </source>
</evidence>
<sequence length="164" mass="18492">MEPPAPPSNPESSALETLEKQLRSLVDIMLEASIAIHDVEGPQSNQIVASKLKETVSQFQSLLRIKDSITETVPQDVLQYIEDGRNPDVYTRDFVELVRKDNQFVNGKIKAARDFALIFGKELQYSFPELKDDVERVWRATGLGEATEEREMIKEGQINGNTTV</sequence>
<keyword evidence="8" id="KW-1185">Reference proteome</keyword>
<organism evidence="7 8">
    <name type="scientific">Neolecta irregularis (strain DAH-3)</name>
    <dbReference type="NCBI Taxonomy" id="1198029"/>
    <lineage>
        <taxon>Eukaryota</taxon>
        <taxon>Fungi</taxon>
        <taxon>Dikarya</taxon>
        <taxon>Ascomycota</taxon>
        <taxon>Taphrinomycotina</taxon>
        <taxon>Neolectales</taxon>
        <taxon>Neolectaceae</taxon>
        <taxon>Neolecta</taxon>
    </lineage>
</organism>
<keyword evidence="3 6" id="KW-0805">Transcription regulation</keyword>
<keyword evidence="4 6" id="KW-0804">Transcription</keyword>
<reference evidence="7 8" key="1">
    <citation type="submission" date="2016-04" db="EMBL/GenBank/DDBJ databases">
        <title>Evolutionary innovation and constraint leading to complex multicellularity in the Ascomycota.</title>
        <authorList>
            <person name="Cisse O."/>
            <person name="Nguyen A."/>
            <person name="Hewitt D.A."/>
            <person name="Jedd G."/>
            <person name="Stajich J.E."/>
        </authorList>
    </citation>
    <scope>NUCLEOTIDE SEQUENCE [LARGE SCALE GENOMIC DNA]</scope>
    <source>
        <strain evidence="7 8">DAH-3</strain>
    </source>
</reference>
<evidence type="ECO:0000313" key="8">
    <source>
        <dbReference type="Proteomes" id="UP000186594"/>
    </source>
</evidence>
<evidence type="ECO:0000256" key="4">
    <source>
        <dbReference type="ARBA" id="ARBA00023163"/>
    </source>
</evidence>
<evidence type="ECO:0000256" key="6">
    <source>
        <dbReference type="RuleBase" id="RU364146"/>
    </source>
</evidence>
<evidence type="ECO:0000256" key="1">
    <source>
        <dbReference type="ARBA" id="ARBA00004123"/>
    </source>
</evidence>